<dbReference type="PANTHER" id="PTHR30033:SF2">
    <property type="entry name" value="FLAGELLAR HOOK PROTEIN"/>
    <property type="match status" value="1"/>
</dbReference>
<reference evidence="1" key="1">
    <citation type="journal article" date="2015" name="Nature">
        <title>Complex archaea that bridge the gap between prokaryotes and eukaryotes.</title>
        <authorList>
            <person name="Spang A."/>
            <person name="Saw J.H."/>
            <person name="Jorgensen S.L."/>
            <person name="Zaremba-Niedzwiedzka K."/>
            <person name="Martijn J."/>
            <person name="Lind A.E."/>
            <person name="van Eijk R."/>
            <person name="Schleper C."/>
            <person name="Guy L."/>
            <person name="Ettema T.J."/>
        </authorList>
    </citation>
    <scope>NUCLEOTIDE SEQUENCE</scope>
</reference>
<proteinExistence type="predicted"/>
<sequence>TSFISGSGGIGRIASSGTTSMEDNEAILEMAKYGDTISSNFGGYTPKGYYRQIATSLGSTISASQLRYDNTNSILRSLNQRRDEISGVDMNNEASKMLLFERMFQGMAKYINIVTRTIDTVMTIVN</sequence>
<dbReference type="GO" id="GO:0009424">
    <property type="term" value="C:bacterial-type flagellum hook"/>
    <property type="evidence" value="ECO:0007669"/>
    <property type="project" value="InterPro"/>
</dbReference>
<dbReference type="SUPFAM" id="SSF64518">
    <property type="entry name" value="Phase 1 flagellin"/>
    <property type="match status" value="1"/>
</dbReference>
<dbReference type="InterPro" id="IPR002371">
    <property type="entry name" value="FlgK"/>
</dbReference>
<gene>
    <name evidence="1" type="ORF">LCGC14_2789540</name>
</gene>
<comment type="caution">
    <text evidence="1">The sequence shown here is derived from an EMBL/GenBank/DDBJ whole genome shotgun (WGS) entry which is preliminary data.</text>
</comment>
<name>A0A0F8ZCZ6_9ZZZZ</name>
<organism evidence="1">
    <name type="scientific">marine sediment metagenome</name>
    <dbReference type="NCBI Taxonomy" id="412755"/>
    <lineage>
        <taxon>unclassified sequences</taxon>
        <taxon>metagenomes</taxon>
        <taxon>ecological metagenomes</taxon>
    </lineage>
</organism>
<feature type="non-terminal residue" evidence="1">
    <location>
        <position position="1"/>
    </location>
</feature>
<dbReference type="GO" id="GO:0044780">
    <property type="term" value="P:bacterial-type flagellum assembly"/>
    <property type="evidence" value="ECO:0007669"/>
    <property type="project" value="InterPro"/>
</dbReference>
<accession>A0A0F8ZCZ6</accession>
<dbReference type="PANTHER" id="PTHR30033">
    <property type="entry name" value="FLAGELLAR HOOK-ASSOCIATED PROTEIN 1"/>
    <property type="match status" value="1"/>
</dbReference>
<dbReference type="AlphaFoldDB" id="A0A0F8ZCZ6"/>
<evidence type="ECO:0000313" key="1">
    <source>
        <dbReference type="EMBL" id="KKK83820.1"/>
    </source>
</evidence>
<dbReference type="EMBL" id="LAZR01052053">
    <property type="protein sequence ID" value="KKK83820.1"/>
    <property type="molecule type" value="Genomic_DNA"/>
</dbReference>
<dbReference type="GO" id="GO:0005198">
    <property type="term" value="F:structural molecule activity"/>
    <property type="evidence" value="ECO:0007669"/>
    <property type="project" value="InterPro"/>
</dbReference>
<protein>
    <submittedName>
        <fullName evidence="1">Uncharacterized protein</fullName>
    </submittedName>
</protein>